<evidence type="ECO:0000313" key="2">
    <source>
        <dbReference type="EMBL" id="KZV44664.1"/>
    </source>
</evidence>
<evidence type="ECO:0000256" key="1">
    <source>
        <dbReference type="SAM" id="MobiDB-lite"/>
    </source>
</evidence>
<feature type="compositionally biased region" description="Pro residues" evidence="1">
    <location>
        <begin position="180"/>
        <end position="197"/>
    </location>
</feature>
<sequence>MVKRKETQAVDIELQERTFRTNHVYVHVETGECPVWCSIVVCIMGQALFGLRKDLEARFEEFTTLAKKRKRDPKFSGFGSLHLSGDDTDVSLPRMCHWVTRKWHKNHPPSLSDVAAAFSSVRCKDVCGMLTLTDAELLSTHYISGDFIVSNECTVTRRMSELMSRGLKVVCSQQCLSPTPRIPTPPSPPLRSPPLHIPTPTISPHLCGPNPPSPPLRIPTHASPTPPSPPLRSPSHSSPTSPSPPLCSPPHASSSHASPPHLQRLEARLIGVEAQLAMMWQQQANIIRVDVQLANLSRVGFIDSCI</sequence>
<dbReference type="Proteomes" id="UP000250235">
    <property type="component" value="Unassembled WGS sequence"/>
</dbReference>
<dbReference type="AlphaFoldDB" id="A0A2Z7CJF1"/>
<name>A0A2Z7CJF1_9LAMI</name>
<reference evidence="2 3" key="1">
    <citation type="journal article" date="2015" name="Proc. Natl. Acad. Sci. U.S.A.">
        <title>The resurrection genome of Boea hygrometrica: A blueprint for survival of dehydration.</title>
        <authorList>
            <person name="Xiao L."/>
            <person name="Yang G."/>
            <person name="Zhang L."/>
            <person name="Yang X."/>
            <person name="Zhao S."/>
            <person name="Ji Z."/>
            <person name="Zhou Q."/>
            <person name="Hu M."/>
            <person name="Wang Y."/>
            <person name="Chen M."/>
            <person name="Xu Y."/>
            <person name="Jin H."/>
            <person name="Xiao X."/>
            <person name="Hu G."/>
            <person name="Bao F."/>
            <person name="Hu Y."/>
            <person name="Wan P."/>
            <person name="Li L."/>
            <person name="Deng X."/>
            <person name="Kuang T."/>
            <person name="Xiang C."/>
            <person name="Zhu J.K."/>
            <person name="Oliver M.J."/>
            <person name="He Y."/>
        </authorList>
    </citation>
    <scope>NUCLEOTIDE SEQUENCE [LARGE SCALE GENOMIC DNA]</scope>
    <source>
        <strain evidence="3">cv. XS01</strain>
    </source>
</reference>
<proteinExistence type="predicted"/>
<protein>
    <submittedName>
        <fullName evidence="2">Putative terpene synthase 11</fullName>
    </submittedName>
</protein>
<evidence type="ECO:0000313" key="3">
    <source>
        <dbReference type="Proteomes" id="UP000250235"/>
    </source>
</evidence>
<accession>A0A2Z7CJF1</accession>
<keyword evidence="3" id="KW-1185">Reference proteome</keyword>
<feature type="compositionally biased region" description="Low complexity" evidence="1">
    <location>
        <begin position="249"/>
        <end position="259"/>
    </location>
</feature>
<dbReference type="EMBL" id="KQ996570">
    <property type="protein sequence ID" value="KZV44664.1"/>
    <property type="molecule type" value="Genomic_DNA"/>
</dbReference>
<dbReference type="OrthoDB" id="1930729at2759"/>
<feature type="region of interest" description="Disordered" evidence="1">
    <location>
        <begin position="178"/>
        <end position="259"/>
    </location>
</feature>
<gene>
    <name evidence="2" type="ORF">F511_39065</name>
</gene>
<organism evidence="2 3">
    <name type="scientific">Dorcoceras hygrometricum</name>
    <dbReference type="NCBI Taxonomy" id="472368"/>
    <lineage>
        <taxon>Eukaryota</taxon>
        <taxon>Viridiplantae</taxon>
        <taxon>Streptophyta</taxon>
        <taxon>Embryophyta</taxon>
        <taxon>Tracheophyta</taxon>
        <taxon>Spermatophyta</taxon>
        <taxon>Magnoliopsida</taxon>
        <taxon>eudicotyledons</taxon>
        <taxon>Gunneridae</taxon>
        <taxon>Pentapetalae</taxon>
        <taxon>asterids</taxon>
        <taxon>lamiids</taxon>
        <taxon>Lamiales</taxon>
        <taxon>Gesneriaceae</taxon>
        <taxon>Didymocarpoideae</taxon>
        <taxon>Trichosporeae</taxon>
        <taxon>Loxocarpinae</taxon>
        <taxon>Dorcoceras</taxon>
    </lineage>
</organism>